<sequence>MKIPPISHEKSLLGPSPAHLKLAKPSTDPKTIFKYRKCYHCGFTDHIASKCPNATKADKTAKVKKNASKAKKVTKVEKSTKVKYTTKVKKLTKVKITIEADSSSAVKTVESSLSTNSEGPIEKDMLTEYKEEKGPSVTFGGNGKGFTRGFGVLSNGTTTFRRVAYVDGLKHNLLSFSQLCDKDYEVRFSKKACSVVDEKGKLALSGHRRENVYVIDMDSTITENLCFLSKASSDVNWIWHKRLSHLNFKTLNSLSSKELVSGLPQHSYAKQSLCSAYEYSRYTWVIFLRCKSDTPEELISFVKKMEVLNNLTVRSIRSDHGTEFKNSSLNNFFENKGISHNFSSVRTPQQDGVAERRNRTIIEAARSMLSDSHLPTQFWAEAVNTACFTQNRSLIIKRFGKTTYELFLGRKPSISFLHIFGCQCFILNNIDQLGKFDPKADDGIILGYSSISKAYRVFNKRRQTVEETIHVTFDETRSANSKPIADNEELNAWMLSHYRETKSFFSNHQHSDPPTADDDLNIIHPTTESISWVSAEPLNTLLPSNLPSSENLSSESTQQLIADEPQTSSSINIPIVDPTSELSNHAPAQRWTKDHPIDQILGDLEAGIQTRRSSGNICLFVNFLSLIEPKKTDDALRDPNWVSAMQEELTEFSRNKVWNLVPRPSDKTVIGTKWVFRNKLDEHGTVTRNKARLVAQGYRQEEGIDYDETFALVARLEAIRLFLAYAVYKDFIVYQMDVKSAFLNGKLNEEVYVEQPPGFYDPKYPNYVYKLDKALYGLKQAPRAWYDTLSSFLISENFERGKIDNTLFFRKIKGHIVLVQIYVDDIIFGSTNPSLCTSFAERMKKEYKMSMMGELTYFLGLQIKQSDKGTFICQGKYVKDMLKKFDLTQTSAMKTPMAPPLTLNKDPSGKPVNVTAYKGMIGSLLYLTASRPDIMYSACLCARYQSEPKESHLIAVKRIFRYLKGTPNLGLWYPKDSGFDLTGYSDSDFAGCKLDRKSTTGGCQLLGGKLLSKIPIYCDSTSAIAIANNPVLHSKTKHIEIRYHFIRDHVMNGDIELHFIPTEFQLADLFTKPLDETRFNFLISELGMLNLEE</sequence>
<name>A0ACB8YHG1_ARCLA</name>
<dbReference type="Proteomes" id="UP001055879">
    <property type="component" value="Linkage Group LG12"/>
</dbReference>
<dbReference type="EMBL" id="CM042058">
    <property type="protein sequence ID" value="KAI3684728.1"/>
    <property type="molecule type" value="Genomic_DNA"/>
</dbReference>
<protein>
    <submittedName>
        <fullName evidence="1">Uncharacterized protein</fullName>
    </submittedName>
</protein>
<organism evidence="1 2">
    <name type="scientific">Arctium lappa</name>
    <name type="common">Greater burdock</name>
    <name type="synonym">Lappa major</name>
    <dbReference type="NCBI Taxonomy" id="4217"/>
    <lineage>
        <taxon>Eukaryota</taxon>
        <taxon>Viridiplantae</taxon>
        <taxon>Streptophyta</taxon>
        <taxon>Embryophyta</taxon>
        <taxon>Tracheophyta</taxon>
        <taxon>Spermatophyta</taxon>
        <taxon>Magnoliopsida</taxon>
        <taxon>eudicotyledons</taxon>
        <taxon>Gunneridae</taxon>
        <taxon>Pentapetalae</taxon>
        <taxon>asterids</taxon>
        <taxon>campanulids</taxon>
        <taxon>Asterales</taxon>
        <taxon>Asteraceae</taxon>
        <taxon>Carduoideae</taxon>
        <taxon>Cardueae</taxon>
        <taxon>Arctiinae</taxon>
        <taxon>Arctium</taxon>
    </lineage>
</organism>
<reference evidence="1 2" key="2">
    <citation type="journal article" date="2022" name="Mol. Ecol. Resour.">
        <title>The genomes of chicory, endive, great burdock and yacon provide insights into Asteraceae paleo-polyploidization history and plant inulin production.</title>
        <authorList>
            <person name="Fan W."/>
            <person name="Wang S."/>
            <person name="Wang H."/>
            <person name="Wang A."/>
            <person name="Jiang F."/>
            <person name="Liu H."/>
            <person name="Zhao H."/>
            <person name="Xu D."/>
            <person name="Zhang Y."/>
        </authorList>
    </citation>
    <scope>NUCLEOTIDE SEQUENCE [LARGE SCALE GENOMIC DNA]</scope>
    <source>
        <strain evidence="2">cv. Niubang</strain>
    </source>
</reference>
<evidence type="ECO:0000313" key="2">
    <source>
        <dbReference type="Proteomes" id="UP001055879"/>
    </source>
</evidence>
<proteinExistence type="predicted"/>
<accession>A0ACB8YHG1</accession>
<comment type="caution">
    <text evidence="1">The sequence shown here is derived from an EMBL/GenBank/DDBJ whole genome shotgun (WGS) entry which is preliminary data.</text>
</comment>
<reference evidence="2" key="1">
    <citation type="journal article" date="2022" name="Mol. Ecol. Resour.">
        <title>The genomes of chicory, endive, great burdock and yacon provide insights into Asteraceae palaeo-polyploidization history and plant inulin production.</title>
        <authorList>
            <person name="Fan W."/>
            <person name="Wang S."/>
            <person name="Wang H."/>
            <person name="Wang A."/>
            <person name="Jiang F."/>
            <person name="Liu H."/>
            <person name="Zhao H."/>
            <person name="Xu D."/>
            <person name="Zhang Y."/>
        </authorList>
    </citation>
    <scope>NUCLEOTIDE SEQUENCE [LARGE SCALE GENOMIC DNA]</scope>
    <source>
        <strain evidence="2">cv. Niubang</strain>
    </source>
</reference>
<gene>
    <name evidence="1" type="ORF">L6452_33953</name>
</gene>
<evidence type="ECO:0000313" key="1">
    <source>
        <dbReference type="EMBL" id="KAI3684728.1"/>
    </source>
</evidence>
<keyword evidence="2" id="KW-1185">Reference proteome</keyword>